<sequence length="53" mass="5966">MDELEKRIAALEVEVQRLRMAKKETFLICVLGIAIADLILNPFATLLIGLLQK</sequence>
<dbReference type="Proteomes" id="UP001082703">
    <property type="component" value="Unassembled WGS sequence"/>
</dbReference>
<dbReference type="EMBL" id="JAPOHA010000023">
    <property type="protein sequence ID" value="MCY1715314.1"/>
    <property type="molecule type" value="Genomic_DNA"/>
</dbReference>
<comment type="caution">
    <text evidence="2">The sequence shown here is derived from an EMBL/GenBank/DDBJ whole genome shotgun (WGS) entry which is preliminary data.</text>
</comment>
<accession>A0ABT4BWP4</accession>
<keyword evidence="3" id="KW-1185">Reference proteome</keyword>
<evidence type="ECO:0000313" key="2">
    <source>
        <dbReference type="EMBL" id="MCY1715314.1"/>
    </source>
</evidence>
<keyword evidence="1" id="KW-0812">Transmembrane</keyword>
<keyword evidence="1" id="KW-1133">Transmembrane helix</keyword>
<feature type="transmembrane region" description="Helical" evidence="1">
    <location>
        <begin position="26"/>
        <end position="51"/>
    </location>
</feature>
<dbReference type="RefSeq" id="WP_268059350.1">
    <property type="nucleotide sequence ID" value="NZ_JAPOHA010000023.1"/>
</dbReference>
<protein>
    <submittedName>
        <fullName evidence="2">Uncharacterized protein</fullName>
    </submittedName>
</protein>
<proteinExistence type="predicted"/>
<reference evidence="2 3" key="1">
    <citation type="submission" date="2022-11" db="EMBL/GenBank/DDBJ databases">
        <authorList>
            <person name="Caiyu Z."/>
        </authorList>
    </citation>
    <scope>NUCLEOTIDE SEQUENCE [LARGE SCALE GENOMIC DNA]</scope>
    <source>
        <strain evidence="2 3">YR-4</strain>
    </source>
</reference>
<organism evidence="2 3">
    <name type="scientific">Caproiciproducens galactitolivorans</name>
    <dbReference type="NCBI Taxonomy" id="642589"/>
    <lineage>
        <taxon>Bacteria</taxon>
        <taxon>Bacillati</taxon>
        <taxon>Bacillota</taxon>
        <taxon>Clostridia</taxon>
        <taxon>Eubacteriales</taxon>
        <taxon>Acutalibacteraceae</taxon>
        <taxon>Caproiciproducens</taxon>
    </lineage>
</organism>
<evidence type="ECO:0000256" key="1">
    <source>
        <dbReference type="SAM" id="Phobius"/>
    </source>
</evidence>
<gene>
    <name evidence="2" type="ORF">OUY18_13745</name>
</gene>
<evidence type="ECO:0000313" key="3">
    <source>
        <dbReference type="Proteomes" id="UP001082703"/>
    </source>
</evidence>
<name>A0ABT4BWP4_9FIRM</name>
<keyword evidence="1" id="KW-0472">Membrane</keyword>